<gene>
    <name evidence="6" type="ORF">C4F40_04245</name>
</gene>
<dbReference type="SUPFAM" id="SSF52833">
    <property type="entry name" value="Thioredoxin-like"/>
    <property type="match status" value="1"/>
</dbReference>
<proteinExistence type="predicted"/>
<dbReference type="Proteomes" id="UP000618319">
    <property type="component" value="Unassembled WGS sequence"/>
</dbReference>
<evidence type="ECO:0000256" key="1">
    <source>
        <dbReference type="ARBA" id="ARBA00004196"/>
    </source>
</evidence>
<dbReference type="InterPro" id="IPR000866">
    <property type="entry name" value="AhpC/TSA"/>
</dbReference>
<feature type="domain" description="Alkyl hydroperoxide reductase subunit C/ Thiol specific antioxidant" evidence="5">
    <location>
        <begin position="2"/>
        <end position="35"/>
    </location>
</feature>
<keyword evidence="2" id="KW-0201">Cytochrome c-type biogenesis</keyword>
<organism evidence="6 7">
    <name type="scientific">Sphingobacterium pedocola</name>
    <dbReference type="NCBI Taxonomy" id="2082722"/>
    <lineage>
        <taxon>Bacteria</taxon>
        <taxon>Pseudomonadati</taxon>
        <taxon>Bacteroidota</taxon>
        <taxon>Sphingobacteriia</taxon>
        <taxon>Sphingobacteriales</taxon>
        <taxon>Sphingobacteriaceae</taxon>
        <taxon>Sphingobacterium</taxon>
    </lineage>
</organism>
<keyword evidence="4" id="KW-0676">Redox-active center</keyword>
<dbReference type="CDD" id="cd02966">
    <property type="entry name" value="TlpA_like_family"/>
    <property type="match status" value="1"/>
</dbReference>
<comment type="caution">
    <text evidence="6">The sequence shown here is derived from an EMBL/GenBank/DDBJ whole genome shotgun (WGS) entry which is preliminary data.</text>
</comment>
<dbReference type="InterPro" id="IPR050553">
    <property type="entry name" value="Thioredoxin_ResA/DsbE_sf"/>
</dbReference>
<dbReference type="RefSeq" id="WP_196939232.1">
    <property type="nucleotide sequence ID" value="NZ_MU158689.1"/>
</dbReference>
<evidence type="ECO:0000259" key="5">
    <source>
        <dbReference type="Pfam" id="PF00578"/>
    </source>
</evidence>
<evidence type="ECO:0000256" key="2">
    <source>
        <dbReference type="ARBA" id="ARBA00022748"/>
    </source>
</evidence>
<dbReference type="InterPro" id="IPR036249">
    <property type="entry name" value="Thioredoxin-like_sf"/>
</dbReference>
<evidence type="ECO:0000256" key="3">
    <source>
        <dbReference type="ARBA" id="ARBA00023157"/>
    </source>
</evidence>
<evidence type="ECO:0000313" key="6">
    <source>
        <dbReference type="EMBL" id="MBE8719940.1"/>
    </source>
</evidence>
<protein>
    <recommendedName>
        <fullName evidence="5">Alkyl hydroperoxide reductase subunit C/ Thiol specific antioxidant domain-containing protein</fullName>
    </recommendedName>
</protein>
<keyword evidence="7" id="KW-1185">Reference proteome</keyword>
<evidence type="ECO:0000256" key="4">
    <source>
        <dbReference type="ARBA" id="ARBA00023284"/>
    </source>
</evidence>
<reference evidence="6 7" key="1">
    <citation type="submission" date="2018-02" db="EMBL/GenBank/DDBJ databases">
        <title>Sphingobacterium KA21.</title>
        <authorList>
            <person name="Vasarhelyi B.M."/>
            <person name="Deshmukh S."/>
            <person name="Balint B."/>
            <person name="Kukolya J."/>
        </authorList>
    </citation>
    <scope>NUCLEOTIDE SEQUENCE [LARGE SCALE GENOMIC DNA]</scope>
    <source>
        <strain evidence="6 7">Ka21</strain>
    </source>
</reference>
<dbReference type="Gene3D" id="3.40.30.10">
    <property type="entry name" value="Glutaredoxin"/>
    <property type="match status" value="1"/>
</dbReference>
<comment type="subcellular location">
    <subcellularLocation>
        <location evidence="1">Cell envelope</location>
    </subcellularLocation>
</comment>
<keyword evidence="3" id="KW-1015">Disulfide bond</keyword>
<accession>A0ABR9T3K9</accession>
<dbReference type="EMBL" id="PSKQ01000017">
    <property type="protein sequence ID" value="MBE8719940.1"/>
    <property type="molecule type" value="Genomic_DNA"/>
</dbReference>
<name>A0ABR9T3K9_9SPHI</name>
<dbReference type="PANTHER" id="PTHR42852:SF6">
    <property type="entry name" value="THIOL:DISULFIDE INTERCHANGE PROTEIN DSBE"/>
    <property type="match status" value="1"/>
</dbReference>
<dbReference type="Pfam" id="PF00578">
    <property type="entry name" value="AhpC-TSA"/>
    <property type="match status" value="1"/>
</dbReference>
<sequence length="36" mass="4236">MDGRSVDLKDLQGKMVLIDFWATWCKPCLEELPRLK</sequence>
<evidence type="ECO:0000313" key="7">
    <source>
        <dbReference type="Proteomes" id="UP000618319"/>
    </source>
</evidence>
<dbReference type="PANTHER" id="PTHR42852">
    <property type="entry name" value="THIOL:DISULFIDE INTERCHANGE PROTEIN DSBE"/>
    <property type="match status" value="1"/>
</dbReference>